<gene>
    <name evidence="2" type="ORF">ANE_LOCUS10091</name>
</gene>
<name>A0A565BFL5_9BRAS</name>
<organism evidence="2 3">
    <name type="scientific">Arabis nemorensis</name>
    <dbReference type="NCBI Taxonomy" id="586526"/>
    <lineage>
        <taxon>Eukaryota</taxon>
        <taxon>Viridiplantae</taxon>
        <taxon>Streptophyta</taxon>
        <taxon>Embryophyta</taxon>
        <taxon>Tracheophyta</taxon>
        <taxon>Spermatophyta</taxon>
        <taxon>Magnoliopsida</taxon>
        <taxon>eudicotyledons</taxon>
        <taxon>Gunneridae</taxon>
        <taxon>Pentapetalae</taxon>
        <taxon>rosids</taxon>
        <taxon>malvids</taxon>
        <taxon>Brassicales</taxon>
        <taxon>Brassicaceae</taxon>
        <taxon>Arabideae</taxon>
        <taxon>Arabis</taxon>
    </lineage>
</organism>
<evidence type="ECO:0000259" key="1">
    <source>
        <dbReference type="PROSITE" id="PS52045"/>
    </source>
</evidence>
<dbReference type="InterPro" id="IPR053168">
    <property type="entry name" value="Glutamic_endopeptidase"/>
</dbReference>
<evidence type="ECO:0000313" key="2">
    <source>
        <dbReference type="EMBL" id="VVA99646.1"/>
    </source>
</evidence>
<dbReference type="Pfam" id="PF03080">
    <property type="entry name" value="Neprosin"/>
    <property type="match status" value="1"/>
</dbReference>
<reference evidence="2" key="1">
    <citation type="submission" date="2019-07" db="EMBL/GenBank/DDBJ databases">
        <authorList>
            <person name="Dittberner H."/>
        </authorList>
    </citation>
    <scope>NUCLEOTIDE SEQUENCE [LARGE SCALE GENOMIC DNA]</scope>
</reference>
<dbReference type="PANTHER" id="PTHR31589:SF224">
    <property type="entry name" value="NEP-INTERACTING PROTEIN (DUF239)"/>
    <property type="match status" value="1"/>
</dbReference>
<evidence type="ECO:0000313" key="3">
    <source>
        <dbReference type="Proteomes" id="UP000489600"/>
    </source>
</evidence>
<comment type="caution">
    <text evidence="2">The sequence shown here is derived from an EMBL/GenBank/DDBJ whole genome shotgun (WGS) entry which is preliminary data.</text>
</comment>
<proteinExistence type="predicted"/>
<dbReference type="Proteomes" id="UP000489600">
    <property type="component" value="Unassembled WGS sequence"/>
</dbReference>
<feature type="domain" description="Neprosin PEP catalytic" evidence="1">
    <location>
        <begin position="1"/>
        <end position="224"/>
    </location>
</feature>
<protein>
    <recommendedName>
        <fullName evidence="1">Neprosin PEP catalytic domain-containing protein</fullName>
    </recommendedName>
</protein>
<dbReference type="PANTHER" id="PTHR31589">
    <property type="entry name" value="PROTEIN, PUTATIVE (DUF239)-RELATED-RELATED"/>
    <property type="match status" value="1"/>
</dbReference>
<dbReference type="EMBL" id="CABITT030000003">
    <property type="protein sequence ID" value="VVA99646.1"/>
    <property type="molecule type" value="Genomic_DNA"/>
</dbReference>
<dbReference type="OrthoDB" id="1858978at2759"/>
<dbReference type="PROSITE" id="PS52045">
    <property type="entry name" value="NEPROSIN_PEP_CD"/>
    <property type="match status" value="1"/>
</dbReference>
<keyword evidence="3" id="KW-1185">Reference proteome</keyword>
<sequence>MESARNKEKKISYEQNPLRVLVKGLPEASLKFHPQIQYFTMSLARTWPVSGVGLSRNTIEASWQVYPQIYGDNNPRLFVYWTNDGYQKTGCYNLCKGFIQTNKQYTIGGSYSNIRRSSDHNTGNWWLKINDNDIMRYWPRSLFNILGDGATDVQWGGEIYAQTSARHTITDMGSGRFADEGYKKSSYIKNLMIGNCYSVKTGISGTNFGSHFFYGGPGQNVKCP</sequence>
<dbReference type="AlphaFoldDB" id="A0A565BFL5"/>
<dbReference type="Gene3D" id="3.90.1320.10">
    <property type="entry name" value="Outer-capsid protein sigma 3, large lobe"/>
    <property type="match status" value="1"/>
</dbReference>
<dbReference type="InterPro" id="IPR004314">
    <property type="entry name" value="Neprosin"/>
</dbReference>
<accession>A0A565BFL5</accession>